<keyword evidence="6" id="KW-0274">FAD</keyword>
<dbReference type="GeneTree" id="ENSGT00390000006265"/>
<dbReference type="InterPro" id="IPR015659">
    <property type="entry name" value="Proline_oxidase"/>
</dbReference>
<comment type="cofactor">
    <cofactor evidence="6">
        <name>FAD</name>
        <dbReference type="ChEBI" id="CHEBI:57692"/>
    </cofactor>
</comment>
<comment type="similarity">
    <text evidence="2 6">Belongs to the proline oxidase family.</text>
</comment>
<proteinExistence type="inferred from homology"/>
<comment type="catalytic activity">
    <reaction evidence="5 6">
        <text>L-proline + a quinone = (S)-1-pyrroline-5-carboxylate + a quinol + H(+)</text>
        <dbReference type="Rhea" id="RHEA:23784"/>
        <dbReference type="ChEBI" id="CHEBI:15378"/>
        <dbReference type="ChEBI" id="CHEBI:17388"/>
        <dbReference type="ChEBI" id="CHEBI:24646"/>
        <dbReference type="ChEBI" id="CHEBI:60039"/>
        <dbReference type="ChEBI" id="CHEBI:132124"/>
        <dbReference type="EC" id="1.5.5.2"/>
    </reaction>
</comment>
<feature type="domain" description="Proline dehydrogenase" evidence="7">
    <location>
        <begin position="120"/>
        <end position="222"/>
    </location>
</feature>
<dbReference type="PANTHER" id="PTHR13914">
    <property type="entry name" value="PROLINE OXIDASE"/>
    <property type="match status" value="1"/>
</dbReference>
<keyword evidence="9" id="KW-1185">Reference proteome</keyword>
<reference evidence="8" key="3">
    <citation type="submission" date="2025-09" db="UniProtKB">
        <authorList>
            <consortium name="Ensembl"/>
        </authorList>
    </citation>
    <scope>IDENTIFICATION</scope>
</reference>
<dbReference type="EC" id="1.5.5.2" evidence="6"/>
<dbReference type="Pfam" id="PF01619">
    <property type="entry name" value="Pro_dh"/>
    <property type="match status" value="1"/>
</dbReference>
<reference evidence="8 9" key="1">
    <citation type="journal article" date="2014" name="Nat. Genet.">
        <title>Whole-genome sequence of a flatfish provides insights into ZW sex chromosome evolution and adaptation to a benthic lifestyle.</title>
        <authorList>
            <person name="Chen S."/>
            <person name="Zhang G."/>
            <person name="Shao C."/>
            <person name="Huang Q."/>
            <person name="Liu G."/>
            <person name="Zhang P."/>
            <person name="Song W."/>
            <person name="An N."/>
            <person name="Chalopin D."/>
            <person name="Volff J.N."/>
            <person name="Hong Y."/>
            <person name="Li Q."/>
            <person name="Sha Z."/>
            <person name="Zhou H."/>
            <person name="Xie M."/>
            <person name="Yu Q."/>
            <person name="Liu Y."/>
            <person name="Xiang H."/>
            <person name="Wang N."/>
            <person name="Wu K."/>
            <person name="Yang C."/>
            <person name="Zhou Q."/>
            <person name="Liao X."/>
            <person name="Yang L."/>
            <person name="Hu Q."/>
            <person name="Zhang J."/>
            <person name="Meng L."/>
            <person name="Jin L."/>
            <person name="Tian Y."/>
            <person name="Lian J."/>
            <person name="Yang J."/>
            <person name="Miao G."/>
            <person name="Liu S."/>
            <person name="Liang Z."/>
            <person name="Yan F."/>
            <person name="Li Y."/>
            <person name="Sun B."/>
            <person name="Zhang H."/>
            <person name="Zhang J."/>
            <person name="Zhu Y."/>
            <person name="Du M."/>
            <person name="Zhao Y."/>
            <person name="Schartl M."/>
            <person name="Tang Q."/>
            <person name="Wang J."/>
        </authorList>
    </citation>
    <scope>NUCLEOTIDE SEQUENCE</scope>
</reference>
<accession>A0A3P8VEF5</accession>
<dbReference type="PANTHER" id="PTHR13914:SF0">
    <property type="entry name" value="PROLINE DEHYDROGENASE 1, MITOCHONDRIAL"/>
    <property type="match status" value="1"/>
</dbReference>
<dbReference type="Gene3D" id="3.20.20.220">
    <property type="match status" value="2"/>
</dbReference>
<evidence type="ECO:0000256" key="1">
    <source>
        <dbReference type="ARBA" id="ARBA00004739"/>
    </source>
</evidence>
<organism evidence="8 9">
    <name type="scientific">Cynoglossus semilaevis</name>
    <name type="common">Tongue sole</name>
    <dbReference type="NCBI Taxonomy" id="244447"/>
    <lineage>
        <taxon>Eukaryota</taxon>
        <taxon>Metazoa</taxon>
        <taxon>Chordata</taxon>
        <taxon>Craniata</taxon>
        <taxon>Vertebrata</taxon>
        <taxon>Euteleostomi</taxon>
        <taxon>Actinopterygii</taxon>
        <taxon>Neopterygii</taxon>
        <taxon>Teleostei</taxon>
        <taxon>Neoteleostei</taxon>
        <taxon>Acanthomorphata</taxon>
        <taxon>Carangaria</taxon>
        <taxon>Pleuronectiformes</taxon>
        <taxon>Pleuronectoidei</taxon>
        <taxon>Cynoglossidae</taxon>
        <taxon>Cynoglossinae</taxon>
        <taxon>Cynoglossus</taxon>
    </lineage>
</organism>
<comment type="pathway">
    <text evidence="1">Amino-acid degradation; L-proline degradation into L-glutamate; L-glutamate from L-proline: step 1/2.</text>
</comment>
<dbReference type="GO" id="GO:0010133">
    <property type="term" value="P:L-proline catabolic process to L-glutamate"/>
    <property type="evidence" value="ECO:0007669"/>
    <property type="project" value="TreeGrafter"/>
</dbReference>
<dbReference type="InterPro" id="IPR029041">
    <property type="entry name" value="FAD-linked_oxidoreductase-like"/>
</dbReference>
<dbReference type="AlphaFoldDB" id="A0A3P8VEF5"/>
<name>A0A3P8VEF5_CYNSE</name>
<evidence type="ECO:0000313" key="8">
    <source>
        <dbReference type="Ensembl" id="ENSCSEP00000011601.1"/>
    </source>
</evidence>
<dbReference type="InterPro" id="IPR002872">
    <property type="entry name" value="Proline_DH_dom"/>
</dbReference>
<evidence type="ECO:0000256" key="5">
    <source>
        <dbReference type="ARBA" id="ARBA00048779"/>
    </source>
</evidence>
<reference evidence="8" key="2">
    <citation type="submission" date="2025-08" db="UniProtKB">
        <authorList>
            <consortium name="Ensembl"/>
        </authorList>
    </citation>
    <scope>IDENTIFICATION</scope>
</reference>
<evidence type="ECO:0000256" key="4">
    <source>
        <dbReference type="ARBA" id="ARBA00023062"/>
    </source>
</evidence>
<comment type="function">
    <text evidence="6">Converts proline to delta-1-pyrroline-5-carboxylate.</text>
</comment>
<keyword evidence="4 6" id="KW-0642">Proline metabolism</keyword>
<dbReference type="GO" id="GO:0071949">
    <property type="term" value="F:FAD binding"/>
    <property type="evidence" value="ECO:0007669"/>
    <property type="project" value="TreeGrafter"/>
</dbReference>
<dbReference type="GO" id="GO:0004657">
    <property type="term" value="F:proline dehydrogenase activity"/>
    <property type="evidence" value="ECO:0007669"/>
    <property type="project" value="UniProtKB-EC"/>
</dbReference>
<evidence type="ECO:0000259" key="7">
    <source>
        <dbReference type="Pfam" id="PF01619"/>
    </source>
</evidence>
<dbReference type="GO" id="GO:0005739">
    <property type="term" value="C:mitochondrion"/>
    <property type="evidence" value="ECO:0007669"/>
    <property type="project" value="TreeGrafter"/>
</dbReference>
<evidence type="ECO:0000256" key="3">
    <source>
        <dbReference type="ARBA" id="ARBA00023002"/>
    </source>
</evidence>
<keyword evidence="6" id="KW-0285">Flavoprotein</keyword>
<evidence type="ECO:0000313" key="9">
    <source>
        <dbReference type="Proteomes" id="UP000265120"/>
    </source>
</evidence>
<evidence type="ECO:0000256" key="2">
    <source>
        <dbReference type="ARBA" id="ARBA00005869"/>
    </source>
</evidence>
<dbReference type="Proteomes" id="UP000265120">
    <property type="component" value="Chromosome W"/>
</dbReference>
<keyword evidence="3 6" id="KW-0560">Oxidoreductase</keyword>
<dbReference type="Ensembl" id="ENSCSET00000011741.1">
    <property type="protein sequence ID" value="ENSCSEP00000011601.1"/>
    <property type="gene ID" value="ENSCSEG00000007443.1"/>
</dbReference>
<sequence length="248" mass="28488">MDSFSAIKVTALGQPQFLVKLSEVLLGEDGKEISQQKLNLNELQMASSEDLLFLYAYWCRSSVTLMESLMRAITSLSKHFMTIGVRGGIMVDAEQTYFHPAISKLTLDMQRIYNREKAVIFNLCLDYVLDEIALRRNAHVIVASHNEDTVKYTIRRMNELGLSPMENKVYFGQLLGMCDQINFPLGQAGFPVYKYVPYGPVGEVMPYLSRRAQENRGIMKGVQKERKLLWRELKRRLASGELLYRPVY</sequence>
<dbReference type="SUPFAM" id="SSF51730">
    <property type="entry name" value="FAD-linked oxidoreductase"/>
    <property type="match status" value="1"/>
</dbReference>
<protein>
    <recommendedName>
        <fullName evidence="6">Proline dehydrogenase</fullName>
        <ecNumber evidence="6">1.5.5.2</ecNumber>
    </recommendedName>
</protein>
<evidence type="ECO:0000256" key="6">
    <source>
        <dbReference type="RuleBase" id="RU364054"/>
    </source>
</evidence>